<dbReference type="AlphaFoldDB" id="A0AAJ6MRN6"/>
<proteinExistence type="predicted"/>
<dbReference type="EMBL" id="CP134081">
    <property type="protein sequence ID" value="WNC08172.1"/>
    <property type="molecule type" value="Genomic_DNA"/>
</dbReference>
<feature type="compositionally biased region" description="Basic and acidic residues" evidence="1">
    <location>
        <begin position="1"/>
        <end position="16"/>
    </location>
</feature>
<evidence type="ECO:0000313" key="3">
    <source>
        <dbReference type="Proteomes" id="UP001258207"/>
    </source>
</evidence>
<protein>
    <submittedName>
        <fullName evidence="2">Uncharacterized protein</fullName>
    </submittedName>
</protein>
<name>A0AAJ6MRN6_9PSED</name>
<sequence>MSEHKTPAPNDVDRDTGSAANATPNDPALDPAVRPDSNDPTTAEGNRFSPDFKSEPEVDPSTSADDEETDADIDTTGG</sequence>
<organism evidence="2 3">
    <name type="scientific">Pseudomonas coleopterorum</name>
    <dbReference type="NCBI Taxonomy" id="1605838"/>
    <lineage>
        <taxon>Bacteria</taxon>
        <taxon>Pseudomonadati</taxon>
        <taxon>Pseudomonadota</taxon>
        <taxon>Gammaproteobacteria</taxon>
        <taxon>Pseudomonadales</taxon>
        <taxon>Pseudomonadaceae</taxon>
        <taxon>Pseudomonas</taxon>
    </lineage>
</organism>
<reference evidence="2" key="1">
    <citation type="submission" date="2023-09" db="EMBL/GenBank/DDBJ databases">
        <title>First report of Pseudomonas coleopterorum DJ13 causing leaf spot on Rhododendron pulchrum Sweet in China.</title>
        <authorList>
            <person name="Zhang Y."/>
        </authorList>
    </citation>
    <scope>NUCLEOTIDE SEQUENCE</scope>
    <source>
        <strain evidence="2">DJ13</strain>
    </source>
</reference>
<gene>
    <name evidence="2" type="ORF">RI108_12695</name>
</gene>
<feature type="region of interest" description="Disordered" evidence="1">
    <location>
        <begin position="1"/>
        <end position="78"/>
    </location>
</feature>
<dbReference type="Proteomes" id="UP001258207">
    <property type="component" value="Chromosome"/>
</dbReference>
<evidence type="ECO:0000256" key="1">
    <source>
        <dbReference type="SAM" id="MobiDB-lite"/>
    </source>
</evidence>
<evidence type="ECO:0000313" key="2">
    <source>
        <dbReference type="EMBL" id="WNC08172.1"/>
    </source>
</evidence>
<accession>A0AAJ6MRN6</accession>
<dbReference type="RefSeq" id="WP_122742064.1">
    <property type="nucleotide sequence ID" value="NZ_CP134081.1"/>
</dbReference>
<feature type="compositionally biased region" description="Acidic residues" evidence="1">
    <location>
        <begin position="64"/>
        <end position="78"/>
    </location>
</feature>